<dbReference type="InterPro" id="IPR051718">
    <property type="entry name" value="ARF_GTPase-activating"/>
</dbReference>
<dbReference type="EMBL" id="JAGTTL010000091">
    <property type="protein sequence ID" value="KAK6291047.1"/>
    <property type="molecule type" value="Genomic_DNA"/>
</dbReference>
<keyword evidence="7" id="KW-1185">Reference proteome</keyword>
<dbReference type="GO" id="GO:2000369">
    <property type="term" value="P:regulation of clathrin-dependent endocytosis"/>
    <property type="evidence" value="ECO:0007669"/>
    <property type="project" value="TreeGrafter"/>
</dbReference>
<evidence type="ECO:0000256" key="1">
    <source>
        <dbReference type="ARBA" id="ARBA00022723"/>
    </source>
</evidence>
<dbReference type="PANTHER" id="PTHR45705:SF8">
    <property type="entry name" value="STROMAL MEMBRANE-ASSOCIATED PROTEIN 1"/>
    <property type="match status" value="1"/>
</dbReference>
<evidence type="ECO:0000259" key="5">
    <source>
        <dbReference type="Pfam" id="PF00097"/>
    </source>
</evidence>
<gene>
    <name evidence="6" type="ORF">J4Q44_G00385530</name>
</gene>
<dbReference type="InterPro" id="IPR018957">
    <property type="entry name" value="Znf_C3HC4_RING-type"/>
</dbReference>
<sequence length="346" mass="36847">MATASSDLADHLCCSICTDIYTEPVSLSYQHTFCKRCLQDSLNAGHQLCQVGRALVRDRIFQINRLIRNVAYQLKLEEDAKRQRATAERGNSREMNVVNMESVRRTASSSTPASTPTQPPAATPSSGSTQGDLDLFSETGGGVGIKGEDTGAKKHLSKDSILSLYGNTSMPQMPQHQQAPPAGIYMNPAQMQFPVGIPQQQVPTGYQAFPGMGTGMPPTTVIGCHDGSERSRHDGTQHRHDGWHDDTNGFMGQAPAAGMVGMAPRMMGVPQGGMPAGMVPAQGMQGMYAVQPGQQVQWNMGQMNQQMSGMSLNGAGGGMAFGQPASTMGGWAASPSGQTLSTQLWK</sequence>
<keyword evidence="1" id="KW-0479">Metal-binding</keyword>
<feature type="compositionally biased region" description="Low complexity" evidence="4">
    <location>
        <begin position="106"/>
        <end position="116"/>
    </location>
</feature>
<evidence type="ECO:0000256" key="2">
    <source>
        <dbReference type="ARBA" id="ARBA00022771"/>
    </source>
</evidence>
<feature type="region of interest" description="Disordered" evidence="4">
    <location>
        <begin position="102"/>
        <end position="133"/>
    </location>
</feature>
<dbReference type="PANTHER" id="PTHR45705">
    <property type="entry name" value="FI20236P1"/>
    <property type="match status" value="1"/>
</dbReference>
<dbReference type="InterPro" id="IPR013083">
    <property type="entry name" value="Znf_RING/FYVE/PHD"/>
</dbReference>
<name>A0AAN8KER3_9TELE</name>
<evidence type="ECO:0000256" key="3">
    <source>
        <dbReference type="ARBA" id="ARBA00022833"/>
    </source>
</evidence>
<proteinExistence type="predicted"/>
<dbReference type="GO" id="GO:0005096">
    <property type="term" value="F:GTPase activator activity"/>
    <property type="evidence" value="ECO:0007669"/>
    <property type="project" value="TreeGrafter"/>
</dbReference>
<feature type="domain" description="Zinc finger C3HC4 RING-type" evidence="5">
    <location>
        <begin position="14"/>
        <end position="49"/>
    </location>
</feature>
<dbReference type="Gene3D" id="3.30.40.10">
    <property type="entry name" value="Zinc/RING finger domain, C3HC4 (zinc finger)"/>
    <property type="match status" value="1"/>
</dbReference>
<keyword evidence="2" id="KW-0863">Zinc-finger</keyword>
<dbReference type="SUPFAM" id="SSF57850">
    <property type="entry name" value="RING/U-box"/>
    <property type="match status" value="1"/>
</dbReference>
<protein>
    <recommendedName>
        <fullName evidence="5">Zinc finger C3HC4 RING-type domain-containing protein</fullName>
    </recommendedName>
</protein>
<dbReference type="Proteomes" id="UP001356427">
    <property type="component" value="Unassembled WGS sequence"/>
</dbReference>
<accession>A0AAN8KER3</accession>
<evidence type="ECO:0000313" key="6">
    <source>
        <dbReference type="EMBL" id="KAK6291047.1"/>
    </source>
</evidence>
<keyword evidence="3" id="KW-0862">Zinc</keyword>
<evidence type="ECO:0000256" key="4">
    <source>
        <dbReference type="SAM" id="MobiDB-lite"/>
    </source>
</evidence>
<dbReference type="AlphaFoldDB" id="A0AAN8KER3"/>
<evidence type="ECO:0000313" key="7">
    <source>
        <dbReference type="Proteomes" id="UP001356427"/>
    </source>
</evidence>
<comment type="caution">
    <text evidence="6">The sequence shown here is derived from an EMBL/GenBank/DDBJ whole genome shotgun (WGS) entry which is preliminary data.</text>
</comment>
<reference evidence="6 7" key="1">
    <citation type="submission" date="2021-04" db="EMBL/GenBank/DDBJ databases">
        <authorList>
            <person name="De Guttry C."/>
            <person name="Zahm M."/>
            <person name="Klopp C."/>
            <person name="Cabau C."/>
            <person name="Louis A."/>
            <person name="Berthelot C."/>
            <person name="Parey E."/>
            <person name="Roest Crollius H."/>
            <person name="Montfort J."/>
            <person name="Robinson-Rechavi M."/>
            <person name="Bucao C."/>
            <person name="Bouchez O."/>
            <person name="Gislard M."/>
            <person name="Lluch J."/>
            <person name="Milhes M."/>
            <person name="Lampietro C."/>
            <person name="Lopez Roques C."/>
            <person name="Donnadieu C."/>
            <person name="Braasch I."/>
            <person name="Desvignes T."/>
            <person name="Postlethwait J."/>
            <person name="Bobe J."/>
            <person name="Wedekind C."/>
            <person name="Guiguen Y."/>
        </authorList>
    </citation>
    <scope>NUCLEOTIDE SEQUENCE [LARGE SCALE GENOMIC DNA]</scope>
    <source>
        <strain evidence="6">Cs_M1</strain>
        <tissue evidence="6">Blood</tissue>
    </source>
</reference>
<dbReference type="GO" id="GO:0008270">
    <property type="term" value="F:zinc ion binding"/>
    <property type="evidence" value="ECO:0007669"/>
    <property type="project" value="UniProtKB-KW"/>
</dbReference>
<dbReference type="Pfam" id="PF00097">
    <property type="entry name" value="zf-C3HC4"/>
    <property type="match status" value="1"/>
</dbReference>
<organism evidence="6 7">
    <name type="scientific">Coregonus suidteri</name>
    <dbReference type="NCBI Taxonomy" id="861788"/>
    <lineage>
        <taxon>Eukaryota</taxon>
        <taxon>Metazoa</taxon>
        <taxon>Chordata</taxon>
        <taxon>Craniata</taxon>
        <taxon>Vertebrata</taxon>
        <taxon>Euteleostomi</taxon>
        <taxon>Actinopterygii</taxon>
        <taxon>Neopterygii</taxon>
        <taxon>Teleostei</taxon>
        <taxon>Protacanthopterygii</taxon>
        <taxon>Salmoniformes</taxon>
        <taxon>Salmonidae</taxon>
        <taxon>Coregoninae</taxon>
        <taxon>Coregonus</taxon>
    </lineage>
</organism>
<dbReference type="GO" id="GO:0005737">
    <property type="term" value="C:cytoplasm"/>
    <property type="evidence" value="ECO:0007669"/>
    <property type="project" value="TreeGrafter"/>
</dbReference>